<proteinExistence type="predicted"/>
<name>A0A162LIG3_9CLOT</name>
<dbReference type="Proteomes" id="UP000093694">
    <property type="component" value="Unassembled WGS sequence"/>
</dbReference>
<dbReference type="Gene3D" id="1.10.10.2840">
    <property type="entry name" value="PucR C-terminal helix-turn-helix domain"/>
    <property type="match status" value="1"/>
</dbReference>
<feature type="domain" description="PucR C-terminal helix-turn-helix" evidence="1">
    <location>
        <begin position="447"/>
        <end position="505"/>
    </location>
</feature>
<dbReference type="Proteomes" id="UP000077384">
    <property type="component" value="Unassembled WGS sequence"/>
</dbReference>
<dbReference type="RefSeq" id="WP_063600593.1">
    <property type="nucleotide sequence ID" value="NZ_LITQ01000009.1"/>
</dbReference>
<dbReference type="PANTHER" id="PTHR33744">
    <property type="entry name" value="CARBOHYDRATE DIACID REGULATOR"/>
    <property type="match status" value="1"/>
</dbReference>
<dbReference type="InterPro" id="IPR051448">
    <property type="entry name" value="CdaR-like_regulators"/>
</dbReference>
<dbReference type="EMBL" id="LITQ01000009">
    <property type="protein sequence ID" value="OAA93926.1"/>
    <property type="molecule type" value="Genomic_DNA"/>
</dbReference>
<dbReference type="Pfam" id="PF13556">
    <property type="entry name" value="HTH_30"/>
    <property type="match status" value="1"/>
</dbReference>
<evidence type="ECO:0000313" key="3">
    <source>
        <dbReference type="EMBL" id="OBR95255.1"/>
    </source>
</evidence>
<evidence type="ECO:0000259" key="1">
    <source>
        <dbReference type="Pfam" id="PF13556"/>
    </source>
</evidence>
<gene>
    <name evidence="3" type="ORF">CLCOS_15790</name>
    <name evidence="2" type="ORF">WX73_03836</name>
</gene>
<keyword evidence="5" id="KW-1185">Reference proteome</keyword>
<evidence type="ECO:0000313" key="4">
    <source>
        <dbReference type="Proteomes" id="UP000077384"/>
    </source>
</evidence>
<reference evidence="2 4" key="1">
    <citation type="journal article" date="2015" name="Biotechnol. Bioeng.">
        <title>Genome sequence and phenotypic characterization of Caulobacter segnis.</title>
        <authorList>
            <person name="Patel S."/>
            <person name="Fletcher B."/>
            <person name="Scott D.C."/>
            <person name="Ely B."/>
        </authorList>
    </citation>
    <scope>NUCLEOTIDE SEQUENCE [LARGE SCALE GENOMIC DNA]</scope>
    <source>
        <strain evidence="2 4">PS02</strain>
    </source>
</reference>
<organism evidence="2 4">
    <name type="scientific">Clostridium coskatii</name>
    <dbReference type="NCBI Taxonomy" id="1705578"/>
    <lineage>
        <taxon>Bacteria</taxon>
        <taxon>Bacillati</taxon>
        <taxon>Bacillota</taxon>
        <taxon>Clostridia</taxon>
        <taxon>Eubacteriales</taxon>
        <taxon>Clostridiaceae</taxon>
        <taxon>Clostridium</taxon>
    </lineage>
</organism>
<comment type="caution">
    <text evidence="2">The sequence shown here is derived from an EMBL/GenBank/DDBJ whole genome shotgun (WGS) entry which is preliminary data.</text>
</comment>
<dbReference type="AlphaFoldDB" id="A0A162LIG3"/>
<dbReference type="EMBL" id="LROR01000038">
    <property type="protein sequence ID" value="OBR95255.1"/>
    <property type="molecule type" value="Genomic_DNA"/>
</dbReference>
<sequence length="521" mass="60994">MNIDIKALSSKLVQYTHKLILKNEKSTKINLVKLLLSEMKSFNPNTLYVGDASDLANLHPINYPVNLLCINHYKVPDHFKNSNIILIDTDKNKYILFNEIQDIIFDLKNIDIYMEELLDALIHEKGIQHIIDIGFKLVGNPIIFNDTSSKIIANSICNKSIGHYWDEHIKRGYFSNNAMNSAKFNRIWEKVDSQNCPVMVKGIDDNNMIIEKVTIDNVLIGYIAVTEAERPFKDRDIELVSLLCDVIETQMRNDKFYKYTKGTTYESFLKDLLDNAVTDKELVMNKIRSLNFDISSGVYILIFDMNQYSQKKIPLTYLRYKISGIVQESKSLIYNNHIVLLINHNTKISIFENEFEALKKFLKKNNLYAGLSNCITDFTNLQYYYKQSLKAIELGVSLNIDKVFYIYEDYVVYDLLDSLSTYENIERFCHPSLHLLIQYDRKNNTCLTKSLYVYLMNNRNQSISANILHIHRASMFYRIDKIKQIMKIDLNDPNIIHHIYLSLHILELMHKNEFIFEINKQ</sequence>
<evidence type="ECO:0000313" key="2">
    <source>
        <dbReference type="EMBL" id="OAA93926.1"/>
    </source>
</evidence>
<evidence type="ECO:0000313" key="5">
    <source>
        <dbReference type="Proteomes" id="UP000093694"/>
    </source>
</evidence>
<accession>A0A162LIG3</accession>
<reference evidence="3 5" key="2">
    <citation type="journal article" date="2016" name="Front. Microbiol.">
        <title>Industrial Acetogenic Biocatalysts: A Comparative Metabolic and Genomic Analysis.</title>
        <authorList>
            <person name="Bengelsdorf F."/>
            <person name="Poehlein A."/>
            <person name="Sonja S."/>
            <person name="Erz C."/>
            <person name="Hummel T."/>
            <person name="Hoffmeister S."/>
            <person name="Daniel R."/>
            <person name="Durre P."/>
        </authorList>
    </citation>
    <scope>NUCLEOTIDE SEQUENCE [LARGE SCALE GENOMIC DNA]</scope>
    <source>
        <strain evidence="3 5">PTA-10522</strain>
    </source>
</reference>
<dbReference type="InterPro" id="IPR025736">
    <property type="entry name" value="PucR_C-HTH_dom"/>
</dbReference>
<protein>
    <submittedName>
        <fullName evidence="2">Carbohydrate diacid transcriptional activator CdaR</fullName>
    </submittedName>
</protein>
<dbReference type="PATRIC" id="fig|1705578.3.peg.3910"/>
<dbReference type="InterPro" id="IPR042070">
    <property type="entry name" value="PucR_C-HTH_sf"/>
</dbReference>